<keyword evidence="1" id="KW-0472">Membrane</keyword>
<dbReference type="Proteomes" id="UP000287651">
    <property type="component" value="Unassembled WGS sequence"/>
</dbReference>
<feature type="transmembrane region" description="Helical" evidence="1">
    <location>
        <begin position="157"/>
        <end position="177"/>
    </location>
</feature>
<proteinExistence type="predicted"/>
<dbReference type="EMBL" id="AMZH03001073">
    <property type="protein sequence ID" value="RRT80735.1"/>
    <property type="molecule type" value="Genomic_DNA"/>
</dbReference>
<comment type="caution">
    <text evidence="2">The sequence shown here is derived from an EMBL/GenBank/DDBJ whole genome shotgun (WGS) entry which is preliminary data.</text>
</comment>
<dbReference type="AlphaFoldDB" id="A0A427AX02"/>
<reference evidence="2 3" key="1">
    <citation type="journal article" date="2014" name="Agronomy (Basel)">
        <title>A Draft Genome Sequence for Ensete ventricosum, the Drought-Tolerant Tree Against Hunger.</title>
        <authorList>
            <person name="Harrison J."/>
            <person name="Moore K.A."/>
            <person name="Paszkiewicz K."/>
            <person name="Jones T."/>
            <person name="Grant M."/>
            <person name="Ambacheew D."/>
            <person name="Muzemil S."/>
            <person name="Studholme D.J."/>
        </authorList>
    </citation>
    <scope>NUCLEOTIDE SEQUENCE [LARGE SCALE GENOMIC DNA]</scope>
</reference>
<feature type="transmembrane region" description="Helical" evidence="1">
    <location>
        <begin position="116"/>
        <end position="137"/>
    </location>
</feature>
<feature type="transmembrane region" description="Helical" evidence="1">
    <location>
        <begin position="77"/>
        <end position="96"/>
    </location>
</feature>
<evidence type="ECO:0000313" key="3">
    <source>
        <dbReference type="Proteomes" id="UP000287651"/>
    </source>
</evidence>
<accession>A0A427AX02</accession>
<evidence type="ECO:0000313" key="2">
    <source>
        <dbReference type="EMBL" id="RRT80735.1"/>
    </source>
</evidence>
<name>A0A427AX02_ENSVE</name>
<keyword evidence="1" id="KW-1133">Transmembrane helix</keyword>
<protein>
    <submittedName>
        <fullName evidence="2">Uncharacterized protein</fullName>
    </submittedName>
</protein>
<gene>
    <name evidence="2" type="ORF">B296_00005322</name>
</gene>
<sequence length="229" mass="25752">MSTSSLSSSALRKRLATHLRASLPPPPLFSTPKPQAKRVQAMGFKPLMWYCQPEKNGAWATVVENAFGPYTPCGMESLVVCISHLALFGVCFYRIWRTKRDHTVQRYCLRSPYYNYLLGLLAVYCTAEPLFRMVMGFSVTNLDGYTGLAPFEVSAQVIWIFSSLPFCAVCRSIFYIYTSEIVSQVCIVSFLYLTNIKYNLLSVDRYVDRPLPGGTTKIGCRRSISAVDG</sequence>
<organism evidence="2 3">
    <name type="scientific">Ensete ventricosum</name>
    <name type="common">Abyssinian banana</name>
    <name type="synonym">Musa ensete</name>
    <dbReference type="NCBI Taxonomy" id="4639"/>
    <lineage>
        <taxon>Eukaryota</taxon>
        <taxon>Viridiplantae</taxon>
        <taxon>Streptophyta</taxon>
        <taxon>Embryophyta</taxon>
        <taxon>Tracheophyta</taxon>
        <taxon>Spermatophyta</taxon>
        <taxon>Magnoliopsida</taxon>
        <taxon>Liliopsida</taxon>
        <taxon>Zingiberales</taxon>
        <taxon>Musaceae</taxon>
        <taxon>Ensete</taxon>
    </lineage>
</organism>
<keyword evidence="1" id="KW-0812">Transmembrane</keyword>
<evidence type="ECO:0000256" key="1">
    <source>
        <dbReference type="SAM" id="Phobius"/>
    </source>
</evidence>